<keyword evidence="1" id="KW-0812">Transmembrane</keyword>
<sequence>MPSSLSSAPGAQPAAASVGPAVATPSGSATYVDWASIIGGALFAAALSFVLITFGSAIGLTMVSAEPGEGVSLRWVTIAAGIWFIWVAISSFAAGGYITGRLRRPLGDAPAEEVETRDGAHGVLVWALGTLLAVLMASSGVGGLLGGASSAAGSLAGSASEMATEEIEGYAGRMLRSDGNLPSAEARSEIASVLSRSLAAGEVSEEDRTHLANIVAAETELSPEQAQAQVETVATEAEELRAEAVEMAEQVRIAAVIGAFVVAATLLVSAAAAYFGASTGGQHRDRRISFRHYGRPY</sequence>
<keyword evidence="3" id="KW-1185">Reference proteome</keyword>
<evidence type="ECO:0000313" key="3">
    <source>
        <dbReference type="Proteomes" id="UP001215503"/>
    </source>
</evidence>
<organism evidence="2 3">
    <name type="scientific">Aquibaculum arenosum</name>
    <dbReference type="NCBI Taxonomy" id="3032591"/>
    <lineage>
        <taxon>Bacteria</taxon>
        <taxon>Pseudomonadati</taxon>
        <taxon>Pseudomonadota</taxon>
        <taxon>Alphaproteobacteria</taxon>
        <taxon>Rhodospirillales</taxon>
        <taxon>Rhodovibrionaceae</taxon>
        <taxon>Aquibaculum</taxon>
    </lineage>
</organism>
<keyword evidence="1" id="KW-0472">Membrane</keyword>
<dbReference type="EMBL" id="JARHUD010000001">
    <property type="protein sequence ID" value="MDF2094792.1"/>
    <property type="molecule type" value="Genomic_DNA"/>
</dbReference>
<feature type="transmembrane region" description="Helical" evidence="1">
    <location>
        <begin position="253"/>
        <end position="277"/>
    </location>
</feature>
<evidence type="ECO:0000313" key="2">
    <source>
        <dbReference type="EMBL" id="MDF2094792.1"/>
    </source>
</evidence>
<dbReference type="Proteomes" id="UP001215503">
    <property type="component" value="Unassembled WGS sequence"/>
</dbReference>
<gene>
    <name evidence="2" type="ORF">P2G67_02240</name>
</gene>
<proteinExistence type="predicted"/>
<dbReference type="RefSeq" id="WP_275819587.1">
    <property type="nucleotide sequence ID" value="NZ_JARHUD010000001.1"/>
</dbReference>
<protein>
    <recommendedName>
        <fullName evidence="4">Mll5186 protein</fullName>
    </recommendedName>
</protein>
<evidence type="ECO:0008006" key="4">
    <source>
        <dbReference type="Google" id="ProtNLM"/>
    </source>
</evidence>
<reference evidence="2 3" key="1">
    <citation type="submission" date="2023-03" db="EMBL/GenBank/DDBJ databases">
        <title>Fodinicurvata sp. CAU 1616 isolated from sea sendiment.</title>
        <authorList>
            <person name="Kim W."/>
        </authorList>
    </citation>
    <scope>NUCLEOTIDE SEQUENCE [LARGE SCALE GENOMIC DNA]</scope>
    <source>
        <strain evidence="2 3">CAU 1616</strain>
    </source>
</reference>
<accession>A0ABT5YIQ5</accession>
<feature type="transmembrane region" description="Helical" evidence="1">
    <location>
        <begin position="123"/>
        <end position="145"/>
    </location>
</feature>
<keyword evidence="1" id="KW-1133">Transmembrane helix</keyword>
<feature type="transmembrane region" description="Helical" evidence="1">
    <location>
        <begin position="34"/>
        <end position="63"/>
    </location>
</feature>
<name>A0ABT5YIQ5_9PROT</name>
<evidence type="ECO:0000256" key="1">
    <source>
        <dbReference type="SAM" id="Phobius"/>
    </source>
</evidence>
<feature type="transmembrane region" description="Helical" evidence="1">
    <location>
        <begin position="75"/>
        <end position="98"/>
    </location>
</feature>
<comment type="caution">
    <text evidence="2">The sequence shown here is derived from an EMBL/GenBank/DDBJ whole genome shotgun (WGS) entry which is preliminary data.</text>
</comment>